<dbReference type="EMBL" id="CP080598">
    <property type="protein sequence ID" value="QYX32448.1"/>
    <property type="molecule type" value="Genomic_DNA"/>
</dbReference>
<evidence type="ECO:0000313" key="2">
    <source>
        <dbReference type="EMBL" id="QYX32448.1"/>
    </source>
</evidence>
<dbReference type="Pfam" id="PF00583">
    <property type="entry name" value="Acetyltransf_1"/>
    <property type="match status" value="1"/>
</dbReference>
<dbReference type="Proteomes" id="UP000826540">
    <property type="component" value="Chromosome"/>
</dbReference>
<organism evidence="2 3">
    <name type="scientific">Sphaerospermopsis torques-reginae ITEP-024</name>
    <dbReference type="NCBI Taxonomy" id="984208"/>
    <lineage>
        <taxon>Bacteria</taxon>
        <taxon>Bacillati</taxon>
        <taxon>Cyanobacteriota</taxon>
        <taxon>Cyanophyceae</taxon>
        <taxon>Nostocales</taxon>
        <taxon>Aphanizomenonaceae</taxon>
        <taxon>Sphaerospermopsis</taxon>
        <taxon>Sphaerospermopsis torques-reginae</taxon>
    </lineage>
</organism>
<evidence type="ECO:0000313" key="3">
    <source>
        <dbReference type="Proteomes" id="UP000826540"/>
    </source>
</evidence>
<proteinExistence type="predicted"/>
<dbReference type="InterPro" id="IPR016181">
    <property type="entry name" value="Acyl_CoA_acyltransferase"/>
</dbReference>
<dbReference type="PANTHER" id="PTHR43072">
    <property type="entry name" value="N-ACETYLTRANSFERASE"/>
    <property type="match status" value="1"/>
</dbReference>
<evidence type="ECO:0000259" key="1">
    <source>
        <dbReference type="PROSITE" id="PS51186"/>
    </source>
</evidence>
<reference evidence="2 3" key="1">
    <citation type="journal article" date="2022" name="J. Am. Chem. Soc.">
        <title>Biosynthesis of Guanitoxin Enables Global Environmental Detection in Freshwater Cyanobacteria.</title>
        <authorList>
            <person name="Lima S.T."/>
            <person name="Fallon T.R."/>
            <person name="Cordoza J.L."/>
            <person name="Chekan J.R."/>
            <person name="Delbaje E."/>
            <person name="Hopiavuori A.R."/>
            <person name="Alvarenga D.O."/>
            <person name="Wood S.M."/>
            <person name="Luhavaya H."/>
            <person name="Baumgartner J.T."/>
            <person name="Dorr F.A."/>
            <person name="Etchegaray A."/>
            <person name="Pinto E."/>
            <person name="McKinnie S.M.K."/>
            <person name="Fiore M.F."/>
            <person name="Moore B.S."/>
        </authorList>
    </citation>
    <scope>NUCLEOTIDE SEQUENCE [LARGE SCALE GENOMIC DNA]</scope>
    <source>
        <strain evidence="2 3">ITEP-024</strain>
    </source>
</reference>
<sequence>MNKPNITIRQANIADHQGVTKYAIQLVYQHQNFNPLRFTTFENHEQHLLDFFAEQISNPKAVVLVVEVENEIVGYSFIRLEESSFVDIAPETVWLHDIYIDESARGMGAGKLLLDASINAAKELGSQVLILQVAAQNEFAKKLFEANGFKVATYEMMMNLSEE</sequence>
<keyword evidence="3" id="KW-1185">Reference proteome</keyword>
<dbReference type="RefSeq" id="WP_220610347.1">
    <property type="nucleotide sequence ID" value="NZ_CP080598.1"/>
</dbReference>
<dbReference type="EC" id="2.3.1.-" evidence="2"/>
<dbReference type="SUPFAM" id="SSF55729">
    <property type="entry name" value="Acyl-CoA N-acyltransferases (Nat)"/>
    <property type="match status" value="1"/>
</dbReference>
<feature type="domain" description="N-acetyltransferase" evidence="1">
    <location>
        <begin position="6"/>
        <end position="163"/>
    </location>
</feature>
<keyword evidence="2" id="KW-0012">Acyltransferase</keyword>
<protein>
    <submittedName>
        <fullName evidence="2">GNAT family N-acetyltransferase</fullName>
        <ecNumber evidence="2">2.3.1.-</ecNumber>
    </submittedName>
</protein>
<dbReference type="PROSITE" id="PS51186">
    <property type="entry name" value="GNAT"/>
    <property type="match status" value="1"/>
</dbReference>
<name>A0ABX8X1M1_9CYAN</name>
<accession>A0ABX8X1M1</accession>
<dbReference type="PANTHER" id="PTHR43072:SF60">
    <property type="entry name" value="L-2,4-DIAMINOBUTYRIC ACID ACETYLTRANSFERASE"/>
    <property type="match status" value="1"/>
</dbReference>
<keyword evidence="2" id="KW-0808">Transferase</keyword>
<dbReference type="CDD" id="cd04301">
    <property type="entry name" value="NAT_SF"/>
    <property type="match status" value="1"/>
</dbReference>
<gene>
    <name evidence="2" type="ORF">K2F26_03360</name>
</gene>
<dbReference type="InterPro" id="IPR000182">
    <property type="entry name" value="GNAT_dom"/>
</dbReference>
<dbReference type="GO" id="GO:0016746">
    <property type="term" value="F:acyltransferase activity"/>
    <property type="evidence" value="ECO:0007669"/>
    <property type="project" value="UniProtKB-KW"/>
</dbReference>
<dbReference type="Gene3D" id="3.40.630.30">
    <property type="match status" value="1"/>
</dbReference>